<dbReference type="OMA" id="KDVMDIY"/>
<evidence type="ECO:0000256" key="1">
    <source>
        <dbReference type="SAM" id="MobiDB-lite"/>
    </source>
</evidence>
<reference evidence="2 3" key="1">
    <citation type="journal article" date="2015" name="Nat. Commun.">
        <title>Lucilia cuprina genome unlocks parasitic fly biology to underpin future interventions.</title>
        <authorList>
            <person name="Anstead C.A."/>
            <person name="Korhonen P.K."/>
            <person name="Young N.D."/>
            <person name="Hall R.S."/>
            <person name="Jex A.R."/>
            <person name="Murali S.C."/>
            <person name="Hughes D.S."/>
            <person name="Lee S.F."/>
            <person name="Perry T."/>
            <person name="Stroehlein A.J."/>
            <person name="Ansell B.R."/>
            <person name="Breugelmans B."/>
            <person name="Hofmann A."/>
            <person name="Qu J."/>
            <person name="Dugan S."/>
            <person name="Lee S.L."/>
            <person name="Chao H."/>
            <person name="Dinh H."/>
            <person name="Han Y."/>
            <person name="Doddapaneni H.V."/>
            <person name="Worley K.C."/>
            <person name="Muzny D.M."/>
            <person name="Ioannidis P."/>
            <person name="Waterhouse R.M."/>
            <person name="Zdobnov E.M."/>
            <person name="James P.J."/>
            <person name="Bagnall N.H."/>
            <person name="Kotze A.C."/>
            <person name="Gibbs R.A."/>
            <person name="Richards S."/>
            <person name="Batterham P."/>
            <person name="Gasser R.B."/>
        </authorList>
    </citation>
    <scope>NUCLEOTIDE SEQUENCE [LARGE SCALE GENOMIC DNA]</scope>
    <source>
        <strain evidence="2 3">LS</strain>
        <tissue evidence="2">Full body</tissue>
    </source>
</reference>
<dbReference type="EMBL" id="JRES01000914">
    <property type="protein sequence ID" value="KNC27279.1"/>
    <property type="molecule type" value="Genomic_DNA"/>
</dbReference>
<feature type="region of interest" description="Disordered" evidence="1">
    <location>
        <begin position="82"/>
        <end position="136"/>
    </location>
</feature>
<name>A0A0L0C769_LUCCU</name>
<comment type="caution">
    <text evidence="2">The sequence shown here is derived from an EMBL/GenBank/DDBJ whole genome shotgun (WGS) entry which is preliminary data.</text>
</comment>
<dbReference type="Proteomes" id="UP000037069">
    <property type="component" value="Unassembled WGS sequence"/>
</dbReference>
<evidence type="ECO:0000313" key="3">
    <source>
        <dbReference type="Proteomes" id="UP000037069"/>
    </source>
</evidence>
<gene>
    <name evidence="2" type="ORF">FF38_13299</name>
</gene>
<keyword evidence="3" id="KW-1185">Reference proteome</keyword>
<accession>A0A0L0C769</accession>
<protein>
    <submittedName>
        <fullName evidence="2">Uncharacterized protein</fullName>
    </submittedName>
</protein>
<evidence type="ECO:0000313" key="2">
    <source>
        <dbReference type="EMBL" id="KNC27279.1"/>
    </source>
</evidence>
<dbReference type="OrthoDB" id="8031641at2759"/>
<feature type="compositionally biased region" description="Basic and acidic residues" evidence="1">
    <location>
        <begin position="82"/>
        <end position="96"/>
    </location>
</feature>
<sequence>MYCPLGNHILRGQGEFITNPRHIRFINKLFPDFLASEKVCAKCKQDIANAYEYKIKKALSLRARNGSLISSYSTEDSIVVDDRNNEKSANVEDIQKDLLATSSSSTTDDDGQPTTSAQAAAKRQRKEEQKKRKQQQNLLAINVQRDARLPHIQPVARRQQFIHANPDIMDIYLRGTTGG</sequence>
<proteinExistence type="predicted"/>
<dbReference type="AlphaFoldDB" id="A0A0L0C769"/>
<feature type="compositionally biased region" description="Low complexity" evidence="1">
    <location>
        <begin position="101"/>
        <end position="121"/>
    </location>
</feature>
<organism evidence="2 3">
    <name type="scientific">Lucilia cuprina</name>
    <name type="common">Green bottle fly</name>
    <name type="synonym">Australian sheep blowfly</name>
    <dbReference type="NCBI Taxonomy" id="7375"/>
    <lineage>
        <taxon>Eukaryota</taxon>
        <taxon>Metazoa</taxon>
        <taxon>Ecdysozoa</taxon>
        <taxon>Arthropoda</taxon>
        <taxon>Hexapoda</taxon>
        <taxon>Insecta</taxon>
        <taxon>Pterygota</taxon>
        <taxon>Neoptera</taxon>
        <taxon>Endopterygota</taxon>
        <taxon>Diptera</taxon>
        <taxon>Brachycera</taxon>
        <taxon>Muscomorpha</taxon>
        <taxon>Oestroidea</taxon>
        <taxon>Calliphoridae</taxon>
        <taxon>Luciliinae</taxon>
        <taxon>Lucilia</taxon>
    </lineage>
</organism>